<name>A0A484ZH79_9GAMM</name>
<organism evidence="2 3">
    <name type="scientific">Budvicia aquatica</name>
    <dbReference type="NCBI Taxonomy" id="82979"/>
    <lineage>
        <taxon>Bacteria</taxon>
        <taxon>Pseudomonadati</taxon>
        <taxon>Pseudomonadota</taxon>
        <taxon>Gammaproteobacteria</taxon>
        <taxon>Enterobacterales</taxon>
        <taxon>Budviciaceae</taxon>
        <taxon>Budvicia</taxon>
    </lineage>
</organism>
<feature type="transmembrane region" description="Helical" evidence="1">
    <location>
        <begin position="12"/>
        <end position="32"/>
    </location>
</feature>
<protein>
    <submittedName>
        <fullName evidence="2">Uncharacterized protein</fullName>
    </submittedName>
</protein>
<keyword evidence="1" id="KW-0812">Transmembrane</keyword>
<accession>A0A484ZH79</accession>
<keyword evidence="1" id="KW-1133">Transmembrane helix</keyword>
<reference evidence="2 3" key="1">
    <citation type="submission" date="2019-03" db="EMBL/GenBank/DDBJ databases">
        <authorList>
            <consortium name="Pathogen Informatics"/>
        </authorList>
    </citation>
    <scope>NUCLEOTIDE SEQUENCE [LARGE SCALE GENOMIC DNA]</scope>
    <source>
        <strain evidence="2 3">NCTC12282</strain>
    </source>
</reference>
<proteinExistence type="predicted"/>
<dbReference type="Proteomes" id="UP000373449">
    <property type="component" value="Unassembled WGS sequence"/>
</dbReference>
<keyword evidence="1" id="KW-0472">Membrane</keyword>
<evidence type="ECO:0000256" key="1">
    <source>
        <dbReference type="SAM" id="Phobius"/>
    </source>
</evidence>
<sequence length="37" mass="3841">MNNIVQKGVVVFIAFCALSGVGGVILVGLMIYSRAIS</sequence>
<dbReference type="EMBL" id="CAADJA010000002">
    <property type="protein sequence ID" value="VFS47086.1"/>
    <property type="molecule type" value="Genomic_DNA"/>
</dbReference>
<evidence type="ECO:0000313" key="3">
    <source>
        <dbReference type="Proteomes" id="UP000373449"/>
    </source>
</evidence>
<dbReference type="AlphaFoldDB" id="A0A484ZH79"/>
<gene>
    <name evidence="2" type="ORF">NCTC12282_02020</name>
</gene>
<evidence type="ECO:0000313" key="2">
    <source>
        <dbReference type="EMBL" id="VFS47086.1"/>
    </source>
</evidence>